<name>A0AAW1WD03_RUBAR</name>
<evidence type="ECO:0000313" key="2">
    <source>
        <dbReference type="Proteomes" id="UP001457282"/>
    </source>
</evidence>
<evidence type="ECO:0000313" key="1">
    <source>
        <dbReference type="EMBL" id="KAK9921948.1"/>
    </source>
</evidence>
<protein>
    <submittedName>
        <fullName evidence="1">Uncharacterized protein</fullName>
    </submittedName>
</protein>
<accession>A0AAW1WD03</accession>
<dbReference type="EMBL" id="JBEDUW010000006">
    <property type="protein sequence ID" value="KAK9921948.1"/>
    <property type="molecule type" value="Genomic_DNA"/>
</dbReference>
<gene>
    <name evidence="1" type="ORF">M0R45_030440</name>
</gene>
<organism evidence="1 2">
    <name type="scientific">Rubus argutus</name>
    <name type="common">Southern blackberry</name>
    <dbReference type="NCBI Taxonomy" id="59490"/>
    <lineage>
        <taxon>Eukaryota</taxon>
        <taxon>Viridiplantae</taxon>
        <taxon>Streptophyta</taxon>
        <taxon>Embryophyta</taxon>
        <taxon>Tracheophyta</taxon>
        <taxon>Spermatophyta</taxon>
        <taxon>Magnoliopsida</taxon>
        <taxon>eudicotyledons</taxon>
        <taxon>Gunneridae</taxon>
        <taxon>Pentapetalae</taxon>
        <taxon>rosids</taxon>
        <taxon>fabids</taxon>
        <taxon>Rosales</taxon>
        <taxon>Rosaceae</taxon>
        <taxon>Rosoideae</taxon>
        <taxon>Rosoideae incertae sedis</taxon>
        <taxon>Rubus</taxon>
    </lineage>
</organism>
<dbReference type="AlphaFoldDB" id="A0AAW1WD03"/>
<dbReference type="Proteomes" id="UP001457282">
    <property type="component" value="Unassembled WGS sequence"/>
</dbReference>
<keyword evidence="2" id="KW-1185">Reference proteome</keyword>
<sequence length="73" mass="7854">MAITNPAHLQTQHKQPNHCCSHQFCTAVTEPIPRAQTSPLPSCVEPVPLIRVGSVPADTSAITPVAALHRRSH</sequence>
<reference evidence="1 2" key="1">
    <citation type="journal article" date="2023" name="G3 (Bethesda)">
        <title>A chromosome-length genome assembly and annotation of blackberry (Rubus argutus, cv. 'Hillquist').</title>
        <authorList>
            <person name="Bruna T."/>
            <person name="Aryal R."/>
            <person name="Dudchenko O."/>
            <person name="Sargent D.J."/>
            <person name="Mead D."/>
            <person name="Buti M."/>
            <person name="Cavallini A."/>
            <person name="Hytonen T."/>
            <person name="Andres J."/>
            <person name="Pham M."/>
            <person name="Weisz D."/>
            <person name="Mascagni F."/>
            <person name="Usai G."/>
            <person name="Natali L."/>
            <person name="Bassil N."/>
            <person name="Fernandez G.E."/>
            <person name="Lomsadze A."/>
            <person name="Armour M."/>
            <person name="Olukolu B."/>
            <person name="Poorten T."/>
            <person name="Britton C."/>
            <person name="Davik J."/>
            <person name="Ashrafi H."/>
            <person name="Aiden E.L."/>
            <person name="Borodovsky M."/>
            <person name="Worthington M."/>
        </authorList>
    </citation>
    <scope>NUCLEOTIDE SEQUENCE [LARGE SCALE GENOMIC DNA]</scope>
    <source>
        <strain evidence="1">PI 553951</strain>
    </source>
</reference>
<comment type="caution">
    <text evidence="1">The sequence shown here is derived from an EMBL/GenBank/DDBJ whole genome shotgun (WGS) entry which is preliminary data.</text>
</comment>
<proteinExistence type="predicted"/>